<dbReference type="EMBL" id="BAAANY010000043">
    <property type="protein sequence ID" value="GAA1718775.1"/>
    <property type="molecule type" value="Genomic_DNA"/>
</dbReference>
<reference evidence="1 2" key="1">
    <citation type="journal article" date="2019" name="Int. J. Syst. Evol. Microbiol.">
        <title>The Global Catalogue of Microorganisms (GCM) 10K type strain sequencing project: providing services to taxonomists for standard genome sequencing and annotation.</title>
        <authorList>
            <consortium name="The Broad Institute Genomics Platform"/>
            <consortium name="The Broad Institute Genome Sequencing Center for Infectious Disease"/>
            <person name="Wu L."/>
            <person name="Ma J."/>
        </authorList>
    </citation>
    <scope>NUCLEOTIDE SEQUENCE [LARGE SCALE GENOMIC DNA]</scope>
    <source>
        <strain evidence="1 2">JCM 14718</strain>
    </source>
</reference>
<evidence type="ECO:0000313" key="1">
    <source>
        <dbReference type="EMBL" id="GAA1718775.1"/>
    </source>
</evidence>
<dbReference type="PANTHER" id="PTHR31118:SF12">
    <property type="entry name" value="CYCLASE-LIKE PROTEIN 2"/>
    <property type="match status" value="1"/>
</dbReference>
<protein>
    <submittedName>
        <fullName evidence="1">Cyclase family protein</fullName>
    </submittedName>
</protein>
<dbReference type="SUPFAM" id="SSF102198">
    <property type="entry name" value="Putative cyclase"/>
    <property type="match status" value="1"/>
</dbReference>
<dbReference type="Gene3D" id="3.50.30.50">
    <property type="entry name" value="Putative cyclase"/>
    <property type="match status" value="1"/>
</dbReference>
<evidence type="ECO:0000313" key="2">
    <source>
        <dbReference type="Proteomes" id="UP001500618"/>
    </source>
</evidence>
<accession>A0ABN2J6I5</accession>
<gene>
    <name evidence="1" type="ORF">GCM10009765_78980</name>
</gene>
<comment type="caution">
    <text evidence="1">The sequence shown here is derived from an EMBL/GenBank/DDBJ whole genome shotgun (WGS) entry which is preliminary data.</text>
</comment>
<sequence length="217" mass="23029">MALVELNHVISAGMLTFPGLPGPEIGTHLSYQESHDHYPAGTEFVIHRVSMVGNTGTYVDSPAHRYRDGVDLENLPLSSLADLPTVVVRCRERAIEPAGLAPIKDIEGSAVLLHTGWDRHWGTPAYAQNAPHLTAAAARLLADRGAALVGIDSVNLDGMAGKERPAHTILLAAGIPILEHLTGLDQLPATGARLHAAPPRIRGCGSFSVRSYAVLPD</sequence>
<dbReference type="RefSeq" id="WP_344315123.1">
    <property type="nucleotide sequence ID" value="NZ_BAAANY010000043.1"/>
</dbReference>
<proteinExistence type="predicted"/>
<dbReference type="InterPro" id="IPR037175">
    <property type="entry name" value="KFase_sf"/>
</dbReference>
<dbReference type="PANTHER" id="PTHR31118">
    <property type="entry name" value="CYCLASE-LIKE PROTEIN 2"/>
    <property type="match status" value="1"/>
</dbReference>
<name>A0ABN2J6I5_9ACTN</name>
<dbReference type="Pfam" id="PF04199">
    <property type="entry name" value="Cyclase"/>
    <property type="match status" value="1"/>
</dbReference>
<organism evidence="1 2">
    <name type="scientific">Fodinicola feengrottensis</name>
    <dbReference type="NCBI Taxonomy" id="435914"/>
    <lineage>
        <taxon>Bacteria</taxon>
        <taxon>Bacillati</taxon>
        <taxon>Actinomycetota</taxon>
        <taxon>Actinomycetes</taxon>
        <taxon>Mycobacteriales</taxon>
        <taxon>Fodinicola</taxon>
    </lineage>
</organism>
<dbReference type="InterPro" id="IPR007325">
    <property type="entry name" value="KFase/CYL"/>
</dbReference>
<keyword evidence="2" id="KW-1185">Reference proteome</keyword>
<dbReference type="Proteomes" id="UP001500618">
    <property type="component" value="Unassembled WGS sequence"/>
</dbReference>